<keyword evidence="2" id="KW-1185">Reference proteome</keyword>
<organism evidence="1 2">
    <name type="scientific">Ambispora gerdemannii</name>
    <dbReference type="NCBI Taxonomy" id="144530"/>
    <lineage>
        <taxon>Eukaryota</taxon>
        <taxon>Fungi</taxon>
        <taxon>Fungi incertae sedis</taxon>
        <taxon>Mucoromycota</taxon>
        <taxon>Glomeromycotina</taxon>
        <taxon>Glomeromycetes</taxon>
        <taxon>Archaeosporales</taxon>
        <taxon>Ambisporaceae</taxon>
        <taxon>Ambispora</taxon>
    </lineage>
</organism>
<dbReference type="AlphaFoldDB" id="A0A9N9FMP2"/>
<accession>A0A9N9FMP2</accession>
<dbReference type="Proteomes" id="UP000789831">
    <property type="component" value="Unassembled WGS sequence"/>
</dbReference>
<gene>
    <name evidence="1" type="ORF">AGERDE_LOCUS6373</name>
</gene>
<protein>
    <submittedName>
        <fullName evidence="1">6846_t:CDS:1</fullName>
    </submittedName>
</protein>
<reference evidence="1" key="1">
    <citation type="submission" date="2021-06" db="EMBL/GenBank/DDBJ databases">
        <authorList>
            <person name="Kallberg Y."/>
            <person name="Tangrot J."/>
            <person name="Rosling A."/>
        </authorList>
    </citation>
    <scope>NUCLEOTIDE SEQUENCE</scope>
    <source>
        <strain evidence="1">MT106</strain>
    </source>
</reference>
<sequence length="129" mass="14469">MISSLKGIFAARPMDECVPLSNGRQQNLRFGFLAAKLGMVLIHGWCLFPEEYATTEESTLRPLDEIDEGQIPGEGIKKEQTNLNLAELKSFANDLPDLTSDLPHVDAHQFLAQLKEELKQRQTVEMKTA</sequence>
<evidence type="ECO:0000313" key="1">
    <source>
        <dbReference type="EMBL" id="CAG8544949.1"/>
    </source>
</evidence>
<proteinExistence type="predicted"/>
<name>A0A9N9FMP2_9GLOM</name>
<evidence type="ECO:0000313" key="2">
    <source>
        <dbReference type="Proteomes" id="UP000789831"/>
    </source>
</evidence>
<dbReference type="OrthoDB" id="2370850at2759"/>
<comment type="caution">
    <text evidence="1">The sequence shown here is derived from an EMBL/GenBank/DDBJ whole genome shotgun (WGS) entry which is preliminary data.</text>
</comment>
<dbReference type="EMBL" id="CAJVPL010000983">
    <property type="protein sequence ID" value="CAG8544949.1"/>
    <property type="molecule type" value="Genomic_DNA"/>
</dbReference>